<keyword evidence="2" id="KW-1133">Transmembrane helix</keyword>
<keyword evidence="2" id="KW-0472">Membrane</keyword>
<organism evidence="3">
    <name type="scientific">Octopus bimaculoides</name>
    <name type="common">California two-spotted octopus</name>
    <dbReference type="NCBI Taxonomy" id="37653"/>
    <lineage>
        <taxon>Eukaryota</taxon>
        <taxon>Metazoa</taxon>
        <taxon>Spiralia</taxon>
        <taxon>Lophotrochozoa</taxon>
        <taxon>Mollusca</taxon>
        <taxon>Cephalopoda</taxon>
        <taxon>Coleoidea</taxon>
        <taxon>Octopodiformes</taxon>
        <taxon>Octopoda</taxon>
        <taxon>Incirrata</taxon>
        <taxon>Octopodidae</taxon>
        <taxon>Octopus</taxon>
    </lineage>
</organism>
<keyword evidence="2" id="KW-0812">Transmembrane</keyword>
<feature type="compositionally biased region" description="Polar residues" evidence="1">
    <location>
        <begin position="13"/>
        <end position="22"/>
    </location>
</feature>
<feature type="compositionally biased region" description="Basic residues" evidence="1">
    <location>
        <begin position="1"/>
        <end position="12"/>
    </location>
</feature>
<feature type="transmembrane region" description="Helical" evidence="2">
    <location>
        <begin position="62"/>
        <end position="82"/>
    </location>
</feature>
<sequence>MSVLKSARKRSSRQYGRSNVQEGVTDSKMLITESFTTQLSGHVFFLSFVFSCRCFQGSLTPLLICINICFFCLKFFILFYFLKLFCKFEFSINDSIDHVLKTDTLTRTPI</sequence>
<dbReference type="AlphaFoldDB" id="A0A0L8FPK0"/>
<accession>A0A0L8FPK0</accession>
<evidence type="ECO:0000256" key="2">
    <source>
        <dbReference type="SAM" id="Phobius"/>
    </source>
</evidence>
<feature type="region of interest" description="Disordered" evidence="1">
    <location>
        <begin position="1"/>
        <end position="22"/>
    </location>
</feature>
<gene>
    <name evidence="3" type="ORF">OCBIM_22012823mg</name>
</gene>
<dbReference type="EMBL" id="KQ428249">
    <property type="protein sequence ID" value="KOF66320.1"/>
    <property type="molecule type" value="Genomic_DNA"/>
</dbReference>
<protein>
    <submittedName>
        <fullName evidence="3">Uncharacterized protein</fullName>
    </submittedName>
</protein>
<evidence type="ECO:0000313" key="3">
    <source>
        <dbReference type="EMBL" id="KOF66320.1"/>
    </source>
</evidence>
<proteinExistence type="predicted"/>
<evidence type="ECO:0000256" key="1">
    <source>
        <dbReference type="SAM" id="MobiDB-lite"/>
    </source>
</evidence>
<name>A0A0L8FPK0_OCTBM</name>
<reference evidence="3" key="1">
    <citation type="submission" date="2015-07" db="EMBL/GenBank/DDBJ databases">
        <title>MeaNS - Measles Nucleotide Surveillance Program.</title>
        <authorList>
            <person name="Tran T."/>
            <person name="Druce J."/>
        </authorList>
    </citation>
    <scope>NUCLEOTIDE SEQUENCE</scope>
    <source>
        <strain evidence="3">UCB-OBI-ISO-001</strain>
        <tissue evidence="3">Gonad</tissue>
    </source>
</reference>